<dbReference type="EnsemblPlants" id="AUR62013068-RA">
    <property type="protein sequence ID" value="AUR62013068-RA:cds"/>
    <property type="gene ID" value="AUR62013068"/>
</dbReference>
<dbReference type="InterPro" id="IPR004265">
    <property type="entry name" value="Dirigent"/>
</dbReference>
<keyword evidence="1" id="KW-0732">Signal</keyword>
<dbReference type="Gramene" id="AUR62013068-RA">
    <property type="protein sequence ID" value="AUR62013068-RA:cds"/>
    <property type="gene ID" value="AUR62013068"/>
</dbReference>
<proteinExistence type="inferred from homology"/>
<evidence type="ECO:0000256" key="1">
    <source>
        <dbReference type="RuleBase" id="RU363099"/>
    </source>
</evidence>
<accession>A0A803LGH1</accession>
<feature type="signal peptide" evidence="1">
    <location>
        <begin position="1"/>
        <end position="26"/>
    </location>
</feature>
<keyword evidence="1" id="KW-0964">Secreted</keyword>
<feature type="chain" id="PRO_5031588621" description="Dirigent protein" evidence="1">
    <location>
        <begin position="27"/>
        <end position="117"/>
    </location>
</feature>
<evidence type="ECO:0000313" key="2">
    <source>
        <dbReference type="EnsemblPlants" id="AUR62013068-RA:cds"/>
    </source>
</evidence>
<keyword evidence="3" id="KW-1185">Reference proteome</keyword>
<organism evidence="2 3">
    <name type="scientific">Chenopodium quinoa</name>
    <name type="common">Quinoa</name>
    <dbReference type="NCBI Taxonomy" id="63459"/>
    <lineage>
        <taxon>Eukaryota</taxon>
        <taxon>Viridiplantae</taxon>
        <taxon>Streptophyta</taxon>
        <taxon>Embryophyta</taxon>
        <taxon>Tracheophyta</taxon>
        <taxon>Spermatophyta</taxon>
        <taxon>Magnoliopsida</taxon>
        <taxon>eudicotyledons</taxon>
        <taxon>Gunneridae</taxon>
        <taxon>Pentapetalae</taxon>
        <taxon>Caryophyllales</taxon>
        <taxon>Chenopodiaceae</taxon>
        <taxon>Chenopodioideae</taxon>
        <taxon>Atripliceae</taxon>
        <taxon>Chenopodium</taxon>
    </lineage>
</organism>
<comment type="subunit">
    <text evidence="1">Homodimer.</text>
</comment>
<dbReference type="AlphaFoldDB" id="A0A803LGH1"/>
<evidence type="ECO:0000313" key="3">
    <source>
        <dbReference type="Proteomes" id="UP000596660"/>
    </source>
</evidence>
<reference evidence="2" key="1">
    <citation type="journal article" date="2017" name="Nature">
        <title>The genome of Chenopodium quinoa.</title>
        <authorList>
            <person name="Jarvis D.E."/>
            <person name="Ho Y.S."/>
            <person name="Lightfoot D.J."/>
            <person name="Schmoeckel S.M."/>
            <person name="Li B."/>
            <person name="Borm T.J.A."/>
            <person name="Ohyanagi H."/>
            <person name="Mineta K."/>
            <person name="Michell C.T."/>
            <person name="Saber N."/>
            <person name="Kharbatia N.M."/>
            <person name="Rupper R.R."/>
            <person name="Sharp A.R."/>
            <person name="Dally N."/>
            <person name="Boughton B.A."/>
            <person name="Woo Y.H."/>
            <person name="Gao G."/>
            <person name="Schijlen E.G.W.M."/>
            <person name="Guo X."/>
            <person name="Momin A.A."/>
            <person name="Negrao S."/>
            <person name="Al-Babili S."/>
            <person name="Gehring C."/>
            <person name="Roessner U."/>
            <person name="Jung C."/>
            <person name="Murphy K."/>
            <person name="Arold S.T."/>
            <person name="Gojobori T."/>
            <person name="van der Linden C.G."/>
            <person name="van Loo E.N."/>
            <person name="Jellen E.N."/>
            <person name="Maughan P.J."/>
            <person name="Tester M."/>
        </authorList>
    </citation>
    <scope>NUCLEOTIDE SEQUENCE [LARGE SCALE GENOMIC DNA]</scope>
    <source>
        <strain evidence="2">cv. PI 614886</strain>
    </source>
</reference>
<protein>
    <recommendedName>
        <fullName evidence="1">Dirigent protein</fullName>
    </recommendedName>
</protein>
<name>A0A803LGH1_CHEQI</name>
<dbReference type="PANTHER" id="PTHR21495">
    <property type="entry name" value="NUCLEOPORIN-RELATED"/>
    <property type="match status" value="1"/>
</dbReference>
<dbReference type="GO" id="GO:0048046">
    <property type="term" value="C:apoplast"/>
    <property type="evidence" value="ECO:0007669"/>
    <property type="project" value="UniProtKB-SubCell"/>
</dbReference>
<keyword evidence="1" id="KW-0052">Apoplast</keyword>
<dbReference type="Proteomes" id="UP000596660">
    <property type="component" value="Unplaced"/>
</dbReference>
<reference evidence="2" key="2">
    <citation type="submission" date="2021-03" db="UniProtKB">
        <authorList>
            <consortium name="EnsemblPlants"/>
        </authorList>
    </citation>
    <scope>IDENTIFICATION</scope>
</reference>
<sequence>MAMLIHQVVKFVIFAAFMADQSMVWAHRTSHTHAQEWAKTVVLGKERTTTLQFYFHDTVSGRNPSAILVAQPLKPKYKTTTGFGVVTMIDDPLTAGPGPKSKLVWQGPRSLWISWLG</sequence>
<dbReference type="Pfam" id="PF03018">
    <property type="entry name" value="Dirigent"/>
    <property type="match status" value="1"/>
</dbReference>
<comment type="subcellular location">
    <subcellularLocation>
        <location evidence="1">Secreted</location>
        <location evidence="1">Extracellular space</location>
        <location evidence="1">Apoplast</location>
    </subcellularLocation>
</comment>
<comment type="similarity">
    <text evidence="1">Belongs to the plant dirigent protein family.</text>
</comment>
<comment type="function">
    <text evidence="1">Dirigent proteins impart stereoselectivity on the phenoxy radical-coupling reaction, yielding optically active lignans from two molecules of coniferyl alcohol in the biosynthesis of lignans, flavonolignans, and alkaloids and thus plays a central role in plant secondary metabolism.</text>
</comment>